<sequence length="87" mass="9658">MEIELGDKVKCKHSGFVGIAVSKTEFINGCIQYEVIPKVKKNNELVEGAAIDSQSLQVVSKAKIKIEVKKEEFTGGPMRSPFKQRGY</sequence>
<dbReference type="AlphaFoldDB" id="A0A0F9ENR9"/>
<accession>A0A0F9ENR9</accession>
<proteinExistence type="predicted"/>
<evidence type="ECO:0000313" key="1">
    <source>
        <dbReference type="EMBL" id="KKL25518.1"/>
    </source>
</evidence>
<organism evidence="1">
    <name type="scientific">marine sediment metagenome</name>
    <dbReference type="NCBI Taxonomy" id="412755"/>
    <lineage>
        <taxon>unclassified sequences</taxon>
        <taxon>metagenomes</taxon>
        <taxon>ecological metagenomes</taxon>
    </lineage>
</organism>
<reference evidence="1" key="1">
    <citation type="journal article" date="2015" name="Nature">
        <title>Complex archaea that bridge the gap between prokaryotes and eukaryotes.</title>
        <authorList>
            <person name="Spang A."/>
            <person name="Saw J.H."/>
            <person name="Jorgensen S.L."/>
            <person name="Zaremba-Niedzwiedzka K."/>
            <person name="Martijn J."/>
            <person name="Lind A.E."/>
            <person name="van Eijk R."/>
            <person name="Schleper C."/>
            <person name="Guy L."/>
            <person name="Ettema T.J."/>
        </authorList>
    </citation>
    <scope>NUCLEOTIDE SEQUENCE</scope>
</reference>
<gene>
    <name evidence="1" type="ORF">LCGC14_2404510</name>
</gene>
<comment type="caution">
    <text evidence="1">The sequence shown here is derived from an EMBL/GenBank/DDBJ whole genome shotgun (WGS) entry which is preliminary data.</text>
</comment>
<protein>
    <submittedName>
        <fullName evidence="1">Uncharacterized protein</fullName>
    </submittedName>
</protein>
<name>A0A0F9ENR9_9ZZZZ</name>
<dbReference type="EMBL" id="LAZR01036185">
    <property type="protein sequence ID" value="KKL25518.1"/>
    <property type="molecule type" value="Genomic_DNA"/>
</dbReference>